<dbReference type="PANTHER" id="PTHR43751:SF3">
    <property type="entry name" value="SULFATASE N-TERMINAL DOMAIN-CONTAINING PROTEIN"/>
    <property type="match status" value="1"/>
</dbReference>
<reference evidence="5" key="2">
    <citation type="submission" date="2010-04" db="EMBL/GenBank/DDBJ databases">
        <authorList>
            <person name="Buell R."/>
            <person name="Hamilton J."/>
            <person name="Hostetler J."/>
        </authorList>
    </citation>
    <scope>NUCLEOTIDE SEQUENCE [LARGE SCALE GENOMIC DNA]</scope>
    <source>
        <strain evidence="5">DAOM:BR144</strain>
    </source>
</reference>
<reference evidence="4" key="3">
    <citation type="submission" date="2015-02" db="UniProtKB">
        <authorList>
            <consortium name="EnsemblProtists"/>
        </authorList>
    </citation>
    <scope>IDENTIFICATION</scope>
    <source>
        <strain evidence="4">DAOM BR144</strain>
    </source>
</reference>
<dbReference type="VEuPathDB" id="FungiDB:PYU1_G008228"/>
<dbReference type="Gene3D" id="3.40.720.10">
    <property type="entry name" value="Alkaline Phosphatase, subunit A"/>
    <property type="match status" value="1"/>
</dbReference>
<dbReference type="SUPFAM" id="SSF53649">
    <property type="entry name" value="Alkaline phosphatase-like"/>
    <property type="match status" value="1"/>
</dbReference>
<keyword evidence="2" id="KW-1133">Transmembrane helix</keyword>
<dbReference type="InParanoid" id="K3WTF0"/>
<dbReference type="Pfam" id="PF00884">
    <property type="entry name" value="Sulfatase"/>
    <property type="match status" value="1"/>
</dbReference>
<feature type="transmembrane region" description="Helical" evidence="2">
    <location>
        <begin position="189"/>
        <end position="210"/>
    </location>
</feature>
<protein>
    <recommendedName>
        <fullName evidence="3">Sulfatase N-terminal domain-containing protein</fullName>
    </recommendedName>
</protein>
<dbReference type="InterPro" id="IPR017850">
    <property type="entry name" value="Alkaline_phosphatase_core_sf"/>
</dbReference>
<dbReference type="HOGENOM" id="CLU_009010_1_0_1"/>
<reference evidence="5" key="1">
    <citation type="journal article" date="2010" name="Genome Biol.">
        <title>Genome sequence of the necrotrophic plant pathogen Pythium ultimum reveals original pathogenicity mechanisms and effector repertoire.</title>
        <authorList>
            <person name="Levesque C.A."/>
            <person name="Brouwer H."/>
            <person name="Cano L."/>
            <person name="Hamilton J.P."/>
            <person name="Holt C."/>
            <person name="Huitema E."/>
            <person name="Raffaele S."/>
            <person name="Robideau G.P."/>
            <person name="Thines M."/>
            <person name="Win J."/>
            <person name="Zerillo M.M."/>
            <person name="Beakes G.W."/>
            <person name="Boore J.L."/>
            <person name="Busam D."/>
            <person name="Dumas B."/>
            <person name="Ferriera S."/>
            <person name="Fuerstenberg S.I."/>
            <person name="Gachon C.M."/>
            <person name="Gaulin E."/>
            <person name="Govers F."/>
            <person name="Grenville-Briggs L."/>
            <person name="Horner N."/>
            <person name="Hostetler J."/>
            <person name="Jiang R.H."/>
            <person name="Johnson J."/>
            <person name="Krajaejun T."/>
            <person name="Lin H."/>
            <person name="Meijer H.J."/>
            <person name="Moore B."/>
            <person name="Morris P."/>
            <person name="Phuntmart V."/>
            <person name="Puiu D."/>
            <person name="Shetty J."/>
            <person name="Stajich J.E."/>
            <person name="Tripathy S."/>
            <person name="Wawra S."/>
            <person name="van West P."/>
            <person name="Whitty B.R."/>
            <person name="Coutinho P.M."/>
            <person name="Henrissat B."/>
            <person name="Martin F."/>
            <person name="Thomas P.D."/>
            <person name="Tyler B.M."/>
            <person name="De Vries R.P."/>
            <person name="Kamoun S."/>
            <person name="Yandell M."/>
            <person name="Tisserat N."/>
            <person name="Buell C.R."/>
        </authorList>
    </citation>
    <scope>NUCLEOTIDE SEQUENCE</scope>
    <source>
        <strain evidence="5">DAOM:BR144</strain>
    </source>
</reference>
<dbReference type="eggNOG" id="ENOG502QUG2">
    <property type="taxonomic scope" value="Eukaryota"/>
</dbReference>
<feature type="region of interest" description="Disordered" evidence="1">
    <location>
        <begin position="237"/>
        <end position="264"/>
    </location>
</feature>
<dbReference type="PANTHER" id="PTHR43751">
    <property type="entry name" value="SULFATASE"/>
    <property type="match status" value="1"/>
</dbReference>
<evidence type="ECO:0000259" key="3">
    <source>
        <dbReference type="Pfam" id="PF00884"/>
    </source>
</evidence>
<evidence type="ECO:0000313" key="4">
    <source>
        <dbReference type="EnsemblProtists" id="PYU1_T008244"/>
    </source>
</evidence>
<feature type="transmembrane region" description="Helical" evidence="2">
    <location>
        <begin position="280"/>
        <end position="301"/>
    </location>
</feature>
<dbReference type="STRING" id="431595.K3WTF0"/>
<keyword evidence="5" id="KW-1185">Reference proteome</keyword>
<dbReference type="AlphaFoldDB" id="K3WTF0"/>
<dbReference type="InterPro" id="IPR052701">
    <property type="entry name" value="GAG_Ulvan_Degrading_Sulfatases"/>
</dbReference>
<dbReference type="Proteomes" id="UP000019132">
    <property type="component" value="Unassembled WGS sequence"/>
</dbReference>
<feature type="domain" description="Sulfatase N-terminal" evidence="3">
    <location>
        <begin position="409"/>
        <end position="720"/>
    </location>
</feature>
<evidence type="ECO:0000313" key="5">
    <source>
        <dbReference type="Proteomes" id="UP000019132"/>
    </source>
</evidence>
<name>K3WTF0_GLOUD</name>
<dbReference type="EnsemblProtists" id="PYU1_T008244">
    <property type="protein sequence ID" value="PYU1_T008244"/>
    <property type="gene ID" value="PYU1_G008228"/>
</dbReference>
<proteinExistence type="predicted"/>
<feature type="transmembrane region" description="Helical" evidence="2">
    <location>
        <begin position="61"/>
        <end position="82"/>
    </location>
</feature>
<feature type="transmembrane region" description="Helical" evidence="2">
    <location>
        <begin position="21"/>
        <end position="41"/>
    </location>
</feature>
<keyword evidence="2" id="KW-0812">Transmembrane</keyword>
<dbReference type="EMBL" id="GL376619">
    <property type="status" value="NOT_ANNOTATED_CDS"/>
    <property type="molecule type" value="Genomic_DNA"/>
</dbReference>
<dbReference type="InterPro" id="IPR000917">
    <property type="entry name" value="Sulfatase_N"/>
</dbReference>
<evidence type="ECO:0000256" key="1">
    <source>
        <dbReference type="SAM" id="MobiDB-lite"/>
    </source>
</evidence>
<keyword evidence="2" id="KW-0472">Membrane</keyword>
<feature type="transmembrane region" description="Helical" evidence="2">
    <location>
        <begin position="135"/>
        <end position="159"/>
    </location>
</feature>
<dbReference type="OMA" id="YEVATHI"/>
<dbReference type="CDD" id="cd16015">
    <property type="entry name" value="LTA_synthase"/>
    <property type="match status" value="1"/>
</dbReference>
<accession>K3WTF0</accession>
<sequence>MVHLSAALTRARAFVVGHAYWMAWSSALYMPLFAYPLYSRWLSILRNSELLGVSSIVKGSFFGFVQDLAICFQTLLIVRVALALHNRVRAGWSTTTNGQYLLVAMAEAQNEQHTTNSTKIIALLMNVLRACARTLVVLTLVFAFLWATLAVFVDFGLLITFHPRLNRGFVEMYFMFADQFMASVVNPEVLTPSIIVGLVSYVLSLAWWTYGLATDKIALPEFDILFCFKGHHSSSATQHTSSDATNPSRSAVPPLPGAPAQRKREKVAGVKLRAGSSMAWVFNAFTSLNFRYVFLTITVYVSALQATIALDGDGNDIYLMSNAMFSLQMENYLRPPDSAHTMLMPLSNNQHTEFLVSTIGTNEVFSIEVNDTLSTYPFWRKTLGYMGKKRFNIVPTAASKKRYDGKFKPDIIFINMESWRAHDIGCIGGAELKAKFNQTPSPFFDEFSKSGILFKNHYTPSIQTSRTLMSTLFGVMPSFTDGSAVRDIKKLKLHIQGIQNLLRDMLGYVTGFWSAVSFKWEDWDGFFKSHGIDFRVDQDGLLQYLTEEQKADLTDDDRFSWGRHDPVSFAALENYLEARAKQPDRKPMFLDVYSITSHDPWVVPSKFVSDNVSALLTEHNERYLKAMNMADRALGKLITNLRSKGLLENTIVIIEGDHGYGRMEHGDNPDVISSFVYEVATHIPLLILADDFIPNSQKGTQVTDITSQTDILATIADMIGLEGFTQHGIGHSAMRKESGRRVVLENPYHRGTKGVRVGDLKYAFYGSGAFEVFNVANDPNEYSPIEKGTGPEHMSNETRANLEYATKLIDTSMYLYKNNAFMPVPANELSSLV</sequence>
<organism evidence="4 5">
    <name type="scientific">Globisporangium ultimum (strain ATCC 200006 / CBS 805.95 / DAOM BR144)</name>
    <name type="common">Pythium ultimum</name>
    <dbReference type="NCBI Taxonomy" id="431595"/>
    <lineage>
        <taxon>Eukaryota</taxon>
        <taxon>Sar</taxon>
        <taxon>Stramenopiles</taxon>
        <taxon>Oomycota</taxon>
        <taxon>Peronosporomycetes</taxon>
        <taxon>Pythiales</taxon>
        <taxon>Pythiaceae</taxon>
        <taxon>Globisporangium</taxon>
    </lineage>
</organism>
<evidence type="ECO:0000256" key="2">
    <source>
        <dbReference type="SAM" id="Phobius"/>
    </source>
</evidence>